<dbReference type="OrthoDB" id="4578408at2"/>
<reference evidence="1 2" key="1">
    <citation type="submission" date="2018-03" db="EMBL/GenBank/DDBJ databases">
        <title>Bioinformatic expansion and discovery of thiopeptide antibiotics.</title>
        <authorList>
            <person name="Schwalen C.J."/>
            <person name="Hudson G.A."/>
            <person name="Mitchell D.A."/>
        </authorList>
    </citation>
    <scope>NUCLEOTIDE SEQUENCE [LARGE SCALE GENOMIC DNA]</scope>
    <source>
        <strain evidence="1 2">ATCC 21389</strain>
    </source>
</reference>
<proteinExistence type="predicted"/>
<protein>
    <submittedName>
        <fullName evidence="1">Uncharacterized protein</fullName>
    </submittedName>
</protein>
<dbReference type="AlphaFoldDB" id="A0A2V4MXG9"/>
<dbReference type="EMBL" id="PYBW01000088">
    <property type="protein sequence ID" value="PYC75784.1"/>
    <property type="molecule type" value="Genomic_DNA"/>
</dbReference>
<evidence type="ECO:0000313" key="2">
    <source>
        <dbReference type="Proteomes" id="UP000248039"/>
    </source>
</evidence>
<comment type="caution">
    <text evidence="1">The sequence shown here is derived from an EMBL/GenBank/DDBJ whole genome shotgun (WGS) entry which is preliminary data.</text>
</comment>
<organism evidence="1 2">
    <name type="scientific">Streptomyces tateyamensis</name>
    <dbReference type="NCBI Taxonomy" id="565073"/>
    <lineage>
        <taxon>Bacteria</taxon>
        <taxon>Bacillati</taxon>
        <taxon>Actinomycetota</taxon>
        <taxon>Actinomycetes</taxon>
        <taxon>Kitasatosporales</taxon>
        <taxon>Streptomycetaceae</taxon>
        <taxon>Streptomyces</taxon>
    </lineage>
</organism>
<dbReference type="RefSeq" id="WP_110671918.1">
    <property type="nucleotide sequence ID" value="NZ_PYBW01000088.1"/>
</dbReference>
<dbReference type="Proteomes" id="UP000248039">
    <property type="component" value="Unassembled WGS sequence"/>
</dbReference>
<name>A0A2V4MXG9_9ACTN</name>
<keyword evidence="2" id="KW-1185">Reference proteome</keyword>
<sequence>MRGYIGDRIGWHPQYVDHSGVKVLVIVVDPPRPGDRLHTLRKTLRNFQPGVLFTRLPGQTVQASPVHVEMLERRLLTGADALDVTIHAAGEQVLEYAADGASIIEQWGVDQLKKRIRPLDSPSSASEKESGSLSPHLAGVLAQLGPLMAERRTTEAYNVEVGNYVAASKQVLGTRLKQLHANHAANQLRLTLTNNTDRPFAAVQVSVQVRGAWHIDPGSYDWTPLPEEPAPWGTRTALTPPYISLSGRYPIGAAPLSRPRPVPRAQVRQVERNVLITYPPVDLRPHAQHVLDPIALAAAAQPEFGQTVDVTWKSTASNANGLCHGTIALARRDSTLDLTRLIPAPPRTAET</sequence>
<accession>A0A2V4MXG9</accession>
<gene>
    <name evidence="1" type="ORF">C7C46_23620</name>
</gene>
<evidence type="ECO:0000313" key="1">
    <source>
        <dbReference type="EMBL" id="PYC75784.1"/>
    </source>
</evidence>